<feature type="region of interest" description="Disordered" evidence="4">
    <location>
        <begin position="214"/>
        <end position="259"/>
    </location>
</feature>
<evidence type="ECO:0000256" key="3">
    <source>
        <dbReference type="ARBA" id="ARBA00023136"/>
    </source>
</evidence>
<reference evidence="8 9" key="1">
    <citation type="submission" date="2020-04" db="EMBL/GenBank/DDBJ databases">
        <authorList>
            <person name="De Canck E."/>
        </authorList>
    </citation>
    <scope>NUCLEOTIDE SEQUENCE [LARGE SCALE GENOMIC DNA]</scope>
    <source>
        <strain evidence="8 9">LMG 29542</strain>
    </source>
</reference>
<dbReference type="PROSITE" id="PS51257">
    <property type="entry name" value="PROKAR_LIPOPROTEIN"/>
    <property type="match status" value="1"/>
</dbReference>
<organism evidence="8 9">
    <name type="scientific">Paraburkholderia humisilvae</name>
    <dbReference type="NCBI Taxonomy" id="627669"/>
    <lineage>
        <taxon>Bacteria</taxon>
        <taxon>Pseudomonadati</taxon>
        <taxon>Pseudomonadota</taxon>
        <taxon>Betaproteobacteria</taxon>
        <taxon>Burkholderiales</taxon>
        <taxon>Burkholderiaceae</taxon>
        <taxon>Paraburkholderia</taxon>
    </lineage>
</organism>
<accession>A0A6J5DRJ7</accession>
<dbReference type="EMBL" id="CADIKH010000011">
    <property type="protein sequence ID" value="CAB3755901.1"/>
    <property type="molecule type" value="Genomic_DNA"/>
</dbReference>
<feature type="domain" description="Secretin N-terminal" evidence="7">
    <location>
        <begin position="205"/>
        <end position="289"/>
    </location>
</feature>
<dbReference type="RefSeq" id="WP_175226981.1">
    <property type="nucleotide sequence ID" value="NZ_CADIKH010000011.1"/>
</dbReference>
<feature type="domain" description="Type II/III secretion system secretin-like" evidence="6">
    <location>
        <begin position="394"/>
        <end position="532"/>
    </location>
</feature>
<dbReference type="GO" id="GO:0009297">
    <property type="term" value="P:pilus assembly"/>
    <property type="evidence" value="ECO:0007669"/>
    <property type="project" value="InterPro"/>
</dbReference>
<evidence type="ECO:0000313" key="8">
    <source>
        <dbReference type="EMBL" id="CAB3755901.1"/>
    </source>
</evidence>
<dbReference type="InterPro" id="IPR004846">
    <property type="entry name" value="T2SS/T3SS_dom"/>
</dbReference>
<dbReference type="InterPro" id="IPR050810">
    <property type="entry name" value="Bact_Secretion_Sys_Channel"/>
</dbReference>
<feature type="compositionally biased region" description="Low complexity" evidence="4">
    <location>
        <begin position="229"/>
        <end position="259"/>
    </location>
</feature>
<keyword evidence="9" id="KW-1185">Reference proteome</keyword>
<dbReference type="PANTHER" id="PTHR30332:SF24">
    <property type="entry name" value="SECRETIN GSPD-RELATED"/>
    <property type="match status" value="1"/>
</dbReference>
<sequence>MRKTLNATAALLALLLSGCDTFRHASHIETSAQNDKTTIAGHLNAVSQQQSHANDTVQYLSKQWVSLNPIFESAAAKLPRLDCGTMNIVTNEPVSVLEFGQVVTRKCGIPVHVTDDAMATIYNPDMTAGRVQPSPTPSPAGPVMVPPLPSFGQSANVKIADDHKIDINCRGCDLTELMDMVVSRLGVSWRPDEDNHSIRIYSIDTQTFPVHLIASGTDGSDTDMRSEFQSGTTQTNGVSSTQTGGSSASSSNGSGSSSTMQSTVVALKTSLWKEIQGNLETIAGKGNVSVAPSMGSVTVTASHAKLDAARRYIDAKNKLFDKFVTFNVQLISVTITNTDSAGVSWDALYKTLTGKYGINVSNVFAAPTNAVNATFSILSTSGSPWGGTQAIVSALNEQGSARLLRSTQLPTMNLNAVATQTGEQDGYLQSATETQTAQVGTSTSLQPGTINTGFNISMFPYIREDNKIQLRMNINLSSLKGQPRVVTSGDSKIELPDISMPLNTSNTIRVKPGDTVMLAGQDYDDENSTRDGAGTASFFALGGGVNVTKSHTMLVVLITPVLADD</sequence>
<dbReference type="PANTHER" id="PTHR30332">
    <property type="entry name" value="PROBABLE GENERAL SECRETION PATHWAY PROTEIN D"/>
    <property type="match status" value="1"/>
</dbReference>
<dbReference type="Pfam" id="PF07655">
    <property type="entry name" value="Secretin_N_2"/>
    <property type="match status" value="1"/>
</dbReference>
<proteinExistence type="predicted"/>
<dbReference type="InterPro" id="IPR013359">
    <property type="entry name" value="Pilus_4B_PilN"/>
</dbReference>
<dbReference type="NCBIfam" id="TIGR02520">
    <property type="entry name" value="pilus_B_mal_scr"/>
    <property type="match status" value="1"/>
</dbReference>
<evidence type="ECO:0000256" key="4">
    <source>
        <dbReference type="SAM" id="MobiDB-lite"/>
    </source>
</evidence>
<keyword evidence="2 5" id="KW-0732">Signal</keyword>
<dbReference type="AlphaFoldDB" id="A0A6J5DRJ7"/>
<name>A0A6J5DRJ7_9BURK</name>
<comment type="subcellular location">
    <subcellularLocation>
        <location evidence="1">Membrane</location>
    </subcellularLocation>
</comment>
<dbReference type="Proteomes" id="UP000494363">
    <property type="component" value="Unassembled WGS sequence"/>
</dbReference>
<evidence type="ECO:0000313" key="9">
    <source>
        <dbReference type="Proteomes" id="UP000494363"/>
    </source>
</evidence>
<feature type="chain" id="PRO_5026773423" evidence="5">
    <location>
        <begin position="26"/>
        <end position="565"/>
    </location>
</feature>
<dbReference type="InterPro" id="IPR011514">
    <property type="entry name" value="Secretin_N_2"/>
</dbReference>
<protein>
    <submittedName>
        <fullName evidence="8">Uncharacterized protein</fullName>
    </submittedName>
</protein>
<evidence type="ECO:0000256" key="5">
    <source>
        <dbReference type="SAM" id="SignalP"/>
    </source>
</evidence>
<dbReference type="GO" id="GO:0019867">
    <property type="term" value="C:outer membrane"/>
    <property type="evidence" value="ECO:0007669"/>
    <property type="project" value="InterPro"/>
</dbReference>
<evidence type="ECO:0000259" key="6">
    <source>
        <dbReference type="Pfam" id="PF00263"/>
    </source>
</evidence>
<evidence type="ECO:0000259" key="7">
    <source>
        <dbReference type="Pfam" id="PF07655"/>
    </source>
</evidence>
<dbReference type="Pfam" id="PF00263">
    <property type="entry name" value="Secretin"/>
    <property type="match status" value="1"/>
</dbReference>
<dbReference type="GO" id="GO:0015627">
    <property type="term" value="C:type II protein secretion system complex"/>
    <property type="evidence" value="ECO:0007669"/>
    <property type="project" value="TreeGrafter"/>
</dbReference>
<dbReference type="GO" id="GO:0009306">
    <property type="term" value="P:protein secretion"/>
    <property type="evidence" value="ECO:0007669"/>
    <property type="project" value="InterPro"/>
</dbReference>
<evidence type="ECO:0000256" key="1">
    <source>
        <dbReference type="ARBA" id="ARBA00004370"/>
    </source>
</evidence>
<feature type="signal peptide" evidence="5">
    <location>
        <begin position="1"/>
        <end position="25"/>
    </location>
</feature>
<gene>
    <name evidence="8" type="ORF">LMG29542_02724</name>
</gene>
<keyword evidence="3" id="KW-0472">Membrane</keyword>
<evidence type="ECO:0000256" key="2">
    <source>
        <dbReference type="ARBA" id="ARBA00022729"/>
    </source>
</evidence>